<dbReference type="AlphaFoldDB" id="A0A841PTZ4"/>
<evidence type="ECO:0000313" key="1">
    <source>
        <dbReference type="EMBL" id="MBB6414020.1"/>
    </source>
</evidence>
<keyword evidence="2" id="KW-1185">Reference proteome</keyword>
<dbReference type="EMBL" id="JACHEF010000012">
    <property type="protein sequence ID" value="MBB6414020.1"/>
    <property type="molecule type" value="Genomic_DNA"/>
</dbReference>
<accession>A0A841PTZ4</accession>
<protein>
    <submittedName>
        <fullName evidence="1">Uncharacterized protein</fullName>
    </submittedName>
</protein>
<organism evidence="1 2">
    <name type="scientific">Mesorhizobium sangaii</name>
    <dbReference type="NCBI Taxonomy" id="505389"/>
    <lineage>
        <taxon>Bacteria</taxon>
        <taxon>Pseudomonadati</taxon>
        <taxon>Pseudomonadota</taxon>
        <taxon>Alphaproteobacteria</taxon>
        <taxon>Hyphomicrobiales</taxon>
        <taxon>Phyllobacteriaceae</taxon>
        <taxon>Mesorhizobium</taxon>
    </lineage>
</organism>
<dbReference type="Proteomes" id="UP000556329">
    <property type="component" value="Unassembled WGS sequence"/>
</dbReference>
<dbReference type="RefSeq" id="WP_184878467.1">
    <property type="nucleotide sequence ID" value="NZ_JACHEF010000012.1"/>
</dbReference>
<gene>
    <name evidence="1" type="ORF">HNQ71_006729</name>
</gene>
<reference evidence="1 2" key="1">
    <citation type="submission" date="2020-08" db="EMBL/GenBank/DDBJ databases">
        <title>Genomic Encyclopedia of Type Strains, Phase IV (KMG-IV): sequencing the most valuable type-strain genomes for metagenomic binning, comparative biology and taxonomic classification.</title>
        <authorList>
            <person name="Goeker M."/>
        </authorList>
    </citation>
    <scope>NUCLEOTIDE SEQUENCE [LARGE SCALE GENOMIC DNA]</scope>
    <source>
        <strain evidence="1 2">DSM 100039</strain>
    </source>
</reference>
<sequence length="88" mass="9604">MLTFQLRMGTIDMAGKNSSFPGHMIGESCSAVSVIDGARLVELVVGQLGREPHAFDSFTIEKEHLGFAVVQPRDGMLSLHMNRSSSLR</sequence>
<comment type="caution">
    <text evidence="1">The sequence shown here is derived from an EMBL/GenBank/DDBJ whole genome shotgun (WGS) entry which is preliminary data.</text>
</comment>
<evidence type="ECO:0000313" key="2">
    <source>
        <dbReference type="Proteomes" id="UP000556329"/>
    </source>
</evidence>
<name>A0A841PTZ4_9HYPH</name>
<proteinExistence type="predicted"/>